<feature type="transmembrane region" description="Helical" evidence="8">
    <location>
        <begin position="390"/>
        <end position="412"/>
    </location>
</feature>
<feature type="transmembrane region" description="Helical" evidence="8">
    <location>
        <begin position="104"/>
        <end position="124"/>
    </location>
</feature>
<evidence type="ECO:0000256" key="4">
    <source>
        <dbReference type="ARBA" id="ARBA00022679"/>
    </source>
</evidence>
<dbReference type="InterPro" id="IPR050297">
    <property type="entry name" value="LipidA_mod_glycosyltrf_83"/>
</dbReference>
<comment type="caution">
    <text evidence="9">The sequence shown here is derived from an EMBL/GenBank/DDBJ whole genome shotgun (WGS) entry which is preliminary data.</text>
</comment>
<dbReference type="OrthoDB" id="8556356at2"/>
<keyword evidence="10" id="KW-1185">Reference proteome</keyword>
<dbReference type="RefSeq" id="WP_109016485.1">
    <property type="nucleotide sequence ID" value="NZ_BDOQ01000018.1"/>
</dbReference>
<feature type="transmembrane region" description="Helical" evidence="8">
    <location>
        <begin position="351"/>
        <end position="370"/>
    </location>
</feature>
<dbReference type="AlphaFoldDB" id="A0A2R5FAU5"/>
<evidence type="ECO:0000313" key="10">
    <source>
        <dbReference type="Proteomes" id="UP000245081"/>
    </source>
</evidence>
<evidence type="ECO:0000256" key="2">
    <source>
        <dbReference type="ARBA" id="ARBA00022475"/>
    </source>
</evidence>
<keyword evidence="5 8" id="KW-0812">Transmembrane</keyword>
<dbReference type="GO" id="GO:0009103">
    <property type="term" value="P:lipopolysaccharide biosynthetic process"/>
    <property type="evidence" value="ECO:0007669"/>
    <property type="project" value="UniProtKB-ARBA"/>
</dbReference>
<organism evidence="9 10">
    <name type="scientific">Novimethylophilus kurashikiensis</name>
    <dbReference type="NCBI Taxonomy" id="1825523"/>
    <lineage>
        <taxon>Bacteria</taxon>
        <taxon>Pseudomonadati</taxon>
        <taxon>Pseudomonadota</taxon>
        <taxon>Betaproteobacteria</taxon>
        <taxon>Nitrosomonadales</taxon>
        <taxon>Methylophilaceae</taxon>
        <taxon>Novimethylophilus</taxon>
    </lineage>
</organism>
<evidence type="ECO:0000256" key="8">
    <source>
        <dbReference type="SAM" id="Phobius"/>
    </source>
</evidence>
<reference evidence="9 10" key="1">
    <citation type="journal article" date="2018" name="Environ. Microbiol.">
        <title>Isolation and genomic characterization of Novimethylophilus kurashikiensis gen. nov. sp. nov., a new lanthanide-dependent methylotrophic species of Methylophilaceae.</title>
        <authorList>
            <person name="Lv H."/>
            <person name="Sahin N."/>
            <person name="Tani A."/>
        </authorList>
    </citation>
    <scope>NUCLEOTIDE SEQUENCE [LARGE SCALE GENOMIC DNA]</scope>
    <source>
        <strain evidence="9 10">La2-4</strain>
    </source>
</reference>
<keyword evidence="2" id="KW-1003">Cell membrane</keyword>
<feature type="transmembrane region" description="Helical" evidence="8">
    <location>
        <begin position="223"/>
        <end position="243"/>
    </location>
</feature>
<accession>A0A2R5FAU5</accession>
<gene>
    <name evidence="9" type="ORF">NMK_2930</name>
</gene>
<keyword evidence="3" id="KW-0328">Glycosyltransferase</keyword>
<feature type="transmembrane region" description="Helical" evidence="8">
    <location>
        <begin position="298"/>
        <end position="316"/>
    </location>
</feature>
<dbReference type="PANTHER" id="PTHR33908">
    <property type="entry name" value="MANNOSYLTRANSFERASE YKCB-RELATED"/>
    <property type="match status" value="1"/>
</dbReference>
<feature type="transmembrane region" description="Helical" evidence="8">
    <location>
        <begin position="28"/>
        <end position="47"/>
    </location>
</feature>
<feature type="transmembrane region" description="Helical" evidence="8">
    <location>
        <begin position="136"/>
        <end position="154"/>
    </location>
</feature>
<dbReference type="Proteomes" id="UP000245081">
    <property type="component" value="Unassembled WGS sequence"/>
</dbReference>
<evidence type="ECO:0000256" key="1">
    <source>
        <dbReference type="ARBA" id="ARBA00004651"/>
    </source>
</evidence>
<keyword evidence="4 9" id="KW-0808">Transferase</keyword>
<sequence length="545" mass="60076">MSIEMEHDWQAVFATPKPKIGERAKTNLLLLLSLLWVCFGLIGHTPWKPDELQTMSIVKHYVLGGHWAVPTLAGVPDIDNPPLYYLTAAFFTKLLSPLLPMHDAARIVTGLWMGLALTLVGMAGRELWGIGSGRQATLIFIGSIGLVFSAHMLTPDVAGLAGYAMAFYGLALAPRRAIRAGLLLGTGAGIAFFSKGVQPLEVILACALLLPLLFIHWRQRSYLGVLLIAAATASPWIAPWLLTLKHQFPALHEHWLTSAGLGNLSFLYFLKTLSWYAWPALPLAVWTLWRTKPDHASVELPLLFLLILLAVLGTSASSRDINALPMLLPIAMLATPAVETLRRSAASALDWFGLMLFGTFGFLIWLGWFAMMSGLPAKLAERMHKLSPTYTPGFSLVAFIFAALVTLVWVGVVFKTNKRSNRAVVTDWAVGMTMVWGLAMTLWLPWLDASKSYQGVFSGMRHAMPSTYSCIIGRDMGEGQRAALDYHIDVAVVQGKSSSAGNCNLYLIQDERDRAKVDLGPGWKLIWQGKRPSDRHESFRLFQRG</sequence>
<feature type="transmembrane region" description="Helical" evidence="8">
    <location>
        <begin position="199"/>
        <end position="217"/>
    </location>
</feature>
<dbReference type="PANTHER" id="PTHR33908:SF11">
    <property type="entry name" value="MEMBRANE PROTEIN"/>
    <property type="match status" value="1"/>
</dbReference>
<dbReference type="GO" id="GO:0016763">
    <property type="term" value="F:pentosyltransferase activity"/>
    <property type="evidence" value="ECO:0007669"/>
    <property type="project" value="TreeGrafter"/>
</dbReference>
<evidence type="ECO:0000313" key="9">
    <source>
        <dbReference type="EMBL" id="GBG15327.1"/>
    </source>
</evidence>
<comment type="subcellular location">
    <subcellularLocation>
        <location evidence="1">Cell membrane</location>
        <topology evidence="1">Multi-pass membrane protein</topology>
    </subcellularLocation>
</comment>
<keyword evidence="6 8" id="KW-1133">Transmembrane helix</keyword>
<evidence type="ECO:0000256" key="5">
    <source>
        <dbReference type="ARBA" id="ARBA00022692"/>
    </source>
</evidence>
<protein>
    <submittedName>
        <fullName evidence="9">Glycosyl transferase</fullName>
    </submittedName>
</protein>
<dbReference type="EMBL" id="BDOQ01000018">
    <property type="protein sequence ID" value="GBG15327.1"/>
    <property type="molecule type" value="Genomic_DNA"/>
</dbReference>
<name>A0A2R5FAU5_9PROT</name>
<evidence type="ECO:0000256" key="3">
    <source>
        <dbReference type="ARBA" id="ARBA00022676"/>
    </source>
</evidence>
<keyword evidence="7 8" id="KW-0472">Membrane</keyword>
<evidence type="ECO:0000256" key="7">
    <source>
        <dbReference type="ARBA" id="ARBA00023136"/>
    </source>
</evidence>
<dbReference type="GO" id="GO:0005886">
    <property type="term" value="C:plasma membrane"/>
    <property type="evidence" value="ECO:0007669"/>
    <property type="project" value="UniProtKB-SubCell"/>
</dbReference>
<evidence type="ECO:0000256" key="6">
    <source>
        <dbReference type="ARBA" id="ARBA00022989"/>
    </source>
</evidence>
<proteinExistence type="predicted"/>
<feature type="transmembrane region" description="Helical" evidence="8">
    <location>
        <begin position="424"/>
        <end position="446"/>
    </location>
</feature>
<feature type="transmembrane region" description="Helical" evidence="8">
    <location>
        <begin position="255"/>
        <end position="278"/>
    </location>
</feature>